<keyword evidence="1" id="KW-1133">Transmembrane helix</keyword>
<evidence type="ECO:0000256" key="1">
    <source>
        <dbReference type="SAM" id="Phobius"/>
    </source>
</evidence>
<organism evidence="2 3">
    <name type="scientific">Aspergillus phoenicis ATCC 13157</name>
    <dbReference type="NCBI Taxonomy" id="1353007"/>
    <lineage>
        <taxon>Eukaryota</taxon>
        <taxon>Fungi</taxon>
        <taxon>Dikarya</taxon>
        <taxon>Ascomycota</taxon>
        <taxon>Pezizomycotina</taxon>
        <taxon>Eurotiomycetes</taxon>
        <taxon>Eurotiomycetidae</taxon>
        <taxon>Eurotiales</taxon>
        <taxon>Aspergillaceae</taxon>
        <taxon>Aspergillus</taxon>
    </lineage>
</organism>
<keyword evidence="1" id="KW-0472">Membrane</keyword>
<reference evidence="2 3" key="1">
    <citation type="submission" date="2018-07" db="EMBL/GenBank/DDBJ databases">
        <title>Section-level genome sequencing of Aspergillus section Nigri to investigate inter- and intra-species variation.</title>
        <authorList>
            <consortium name="DOE Joint Genome Institute"/>
            <person name="Vesth T.C."/>
            <person name="Nybo J.L."/>
            <person name="Theobald S."/>
            <person name="Frisvad J.C."/>
            <person name="Larsen T.O."/>
            <person name="Nielsen K.F."/>
            <person name="Hoof J.B."/>
            <person name="Brandl J."/>
            <person name="Salamov A."/>
            <person name="Riley R."/>
            <person name="Gladden J.M."/>
            <person name="Phatale P."/>
            <person name="Nielsen M.T."/>
            <person name="Lyhne E.K."/>
            <person name="Kogle M.E."/>
            <person name="Strasser K."/>
            <person name="McDonnell E."/>
            <person name="Barry K."/>
            <person name="Clum A."/>
            <person name="Chen C."/>
            <person name="Nolan M."/>
            <person name="Sandor L."/>
            <person name="Kuo A."/>
            <person name="Lipzen A."/>
            <person name="Hainaut M."/>
            <person name="Drula E."/>
            <person name="Tsang A."/>
            <person name="Magnuson J.K."/>
            <person name="Henrissat B."/>
            <person name="Wiebenga A."/>
            <person name="Simmons B.A."/>
            <person name="Makela M.R."/>
            <person name="De vries R.P."/>
            <person name="Grigoriev I.V."/>
            <person name="Mortensen U.H."/>
            <person name="Baker S.E."/>
            <person name="Andersen M.R."/>
        </authorList>
    </citation>
    <scope>NUCLEOTIDE SEQUENCE [LARGE SCALE GENOMIC DNA]</scope>
    <source>
        <strain evidence="2 3">ATCC 13157</strain>
    </source>
</reference>
<feature type="transmembrane region" description="Helical" evidence="1">
    <location>
        <begin position="7"/>
        <end position="26"/>
    </location>
</feature>
<protein>
    <submittedName>
        <fullName evidence="2">Uncharacterized protein</fullName>
    </submittedName>
</protein>
<dbReference type="AlphaFoldDB" id="A0A370PB57"/>
<accession>A0A370PB57</accession>
<dbReference type="Proteomes" id="UP000254937">
    <property type="component" value="Unassembled WGS sequence"/>
</dbReference>
<gene>
    <name evidence="2" type="ORF">M752DRAFT_56686</name>
</gene>
<evidence type="ECO:0000313" key="2">
    <source>
        <dbReference type="EMBL" id="RDK39422.1"/>
    </source>
</evidence>
<keyword evidence="3" id="KW-1185">Reference proteome</keyword>
<dbReference type="EMBL" id="KZ851861">
    <property type="protein sequence ID" value="RDK39422.1"/>
    <property type="molecule type" value="Genomic_DNA"/>
</dbReference>
<name>A0A370PB57_ASPPH</name>
<sequence length="74" mass="8373">MGMVSINIARWVIASVSFFHSSFLLFSYRVAVMHTAGWYAACLLVRAVLVDDNFSHRVICSDEAFVDGDRYSHL</sequence>
<proteinExistence type="predicted"/>
<feature type="transmembrane region" description="Helical" evidence="1">
    <location>
        <begin position="32"/>
        <end position="49"/>
    </location>
</feature>
<keyword evidence="1" id="KW-0812">Transmembrane</keyword>
<evidence type="ECO:0000313" key="3">
    <source>
        <dbReference type="Proteomes" id="UP000254937"/>
    </source>
</evidence>